<evidence type="ECO:0000313" key="4">
    <source>
        <dbReference type="EMBL" id="VDI65597.1"/>
    </source>
</evidence>
<dbReference type="InterPro" id="IPR032171">
    <property type="entry name" value="COR-A"/>
</dbReference>
<dbReference type="SUPFAM" id="SSF52540">
    <property type="entry name" value="P-loop containing nucleoside triphosphate hydrolases"/>
    <property type="match status" value="1"/>
</dbReference>
<keyword evidence="5" id="KW-1185">Reference proteome</keyword>
<evidence type="ECO:0000313" key="5">
    <source>
        <dbReference type="Proteomes" id="UP000596742"/>
    </source>
</evidence>
<dbReference type="CDD" id="cd00882">
    <property type="entry name" value="Ras_like_GTPase"/>
    <property type="match status" value="1"/>
</dbReference>
<dbReference type="EMBL" id="UYJE01008629">
    <property type="protein sequence ID" value="VDI65597.1"/>
    <property type="molecule type" value="Genomic_DNA"/>
</dbReference>
<dbReference type="Gene3D" id="1.10.10.10">
    <property type="entry name" value="Winged helix-like DNA-binding domain superfamily/Winged helix DNA-binding domain"/>
    <property type="match status" value="1"/>
</dbReference>
<dbReference type="Gene3D" id="3.40.50.300">
    <property type="entry name" value="P-loop containing nucleotide triphosphate hydrolases"/>
    <property type="match status" value="2"/>
</dbReference>
<dbReference type="CDD" id="cd01670">
    <property type="entry name" value="Death"/>
    <property type="match status" value="1"/>
</dbReference>
<organism evidence="4 5">
    <name type="scientific">Mytilus galloprovincialis</name>
    <name type="common">Mediterranean mussel</name>
    <dbReference type="NCBI Taxonomy" id="29158"/>
    <lineage>
        <taxon>Eukaryota</taxon>
        <taxon>Metazoa</taxon>
        <taxon>Spiralia</taxon>
        <taxon>Lophotrochozoa</taxon>
        <taxon>Mollusca</taxon>
        <taxon>Bivalvia</taxon>
        <taxon>Autobranchia</taxon>
        <taxon>Pteriomorphia</taxon>
        <taxon>Mytilida</taxon>
        <taxon>Mytiloidea</taxon>
        <taxon>Mytilidae</taxon>
        <taxon>Mytilinae</taxon>
        <taxon>Mytilus</taxon>
    </lineage>
</organism>
<feature type="region of interest" description="Disordered" evidence="2">
    <location>
        <begin position="208"/>
        <end position="232"/>
    </location>
</feature>
<proteinExistence type="predicted"/>
<dbReference type="Pfam" id="PF08477">
    <property type="entry name" value="Roc"/>
    <property type="match status" value="1"/>
</dbReference>
<dbReference type="AlphaFoldDB" id="A0A8B6GLD6"/>
<name>A0A8B6GLD6_MYTGA</name>
<dbReference type="Gene3D" id="3.30.70.1390">
    <property type="entry name" value="ROC domain from the Parkinson's disease-associated leucine-rich repeat kinase 2"/>
    <property type="match status" value="1"/>
</dbReference>
<keyword evidence="1" id="KW-0677">Repeat</keyword>
<sequence>MSLARALVIDYDQILQIMQANPTNVLRVHGFLRHWFIEKQNRLGTSPTADDLLNAFQRLGFTDAIAEYERLHCNSEPEFEQGHSLHTMHTEPETHGSIPAIILRMDNESIEIYKKALESGSEIKHDIRIIIVGKKGAGKTSLVRNLLKENLDNVDSTNGIDIHVKRCKIRTADGKWFLQEGSFISDVSQRMLRSMIIQTRMNTFPENERKNEYGEEFEEEDTANQSEDTHDLNIVEEATDYVQRRNIQSLTKVDELVRKQKSSHATDNQHDIDLREMIDSARDMDDEEYASLSFWDFAGDREFYNTHQTFLSEEAIYLVVTKLNETDDETNETLKFWFDSIHFYGTPKQEKQEDIEQVNRPLPSSSTGIKKGCIGNSSTQIYDFHDIADSKGKPAFPTYLEPPIIAIGTHKDQCMGNFKDKLVNQIKNNLGDSAARQHLRNCHYISNTTNDDNIFEALRQNIYEIAKSRQGFGKLMPVRFIQLEKYIDRKLQAGRQFLSFGDLKALAEKIGAITDIGELDVFLRYHHDFGNLIYFKDIPEYIILNPQWLANVFCLLVTADKFRDNLIWHNELETYETTGKLTENLLHCIFENQSEGIIKCKKHILKIMEKFDIIVRPRMLIDGEEKIDDHYYVPCMIKSVASKNIQNQLNPQQKSYCLCLQFNFLPPAFINHVIISCIRKYPTSQFREEKKNPRPALFRHTGLFDIQCCKKLLVASINNFIQFQIWKYDCKCQTSSKQIGKILLEQVDQIIHESYGLFRISYDVKMKCESTSYDCFDGLIKPIENGLWYFCYEHNGTHIYRDDWFSEHAMTKKTAECQTEQENTIIAQKKDEDRFCFEIHVQKNTNKVSSSAEEMNMAKMVKVALNILADVLFDLLKLETYGNPAYLLQSRKQCDITFLYGEHRRMNKHKPSNSSKRRCPWGGEWTDIAGTDNALGDDIERIRLTRNELQHMKFFALDDTRYTELCTILQDVLNRFDKHINPSHLYTDRLNEILKNTVEREDVECFKLEIKSKL</sequence>
<accession>A0A8B6GLD6</accession>
<dbReference type="Pfam" id="PF16095">
    <property type="entry name" value="COR-A"/>
    <property type="match status" value="1"/>
</dbReference>
<protein>
    <recommendedName>
        <fullName evidence="3">Death domain-containing protein</fullName>
    </recommendedName>
</protein>
<gene>
    <name evidence="4" type="ORF">MGAL_10B019407</name>
</gene>
<dbReference type="PROSITE" id="PS50017">
    <property type="entry name" value="DEATH_DOMAIN"/>
    <property type="match status" value="1"/>
</dbReference>
<reference evidence="4" key="1">
    <citation type="submission" date="2018-11" db="EMBL/GenBank/DDBJ databases">
        <authorList>
            <person name="Alioto T."/>
            <person name="Alioto T."/>
        </authorList>
    </citation>
    <scope>NUCLEOTIDE SEQUENCE</scope>
</reference>
<evidence type="ECO:0000256" key="2">
    <source>
        <dbReference type="SAM" id="MobiDB-lite"/>
    </source>
</evidence>
<evidence type="ECO:0000256" key="1">
    <source>
        <dbReference type="ARBA" id="ARBA00022737"/>
    </source>
</evidence>
<dbReference type="InterPro" id="IPR036388">
    <property type="entry name" value="WH-like_DNA-bd_sf"/>
</dbReference>
<feature type="domain" description="Death" evidence="3">
    <location>
        <begin position="1"/>
        <end position="72"/>
    </location>
</feature>
<dbReference type="InterPro" id="IPR027417">
    <property type="entry name" value="P-loop_NTPase"/>
</dbReference>
<dbReference type="Proteomes" id="UP000596742">
    <property type="component" value="Unassembled WGS sequence"/>
</dbReference>
<comment type="caution">
    <text evidence="4">The sequence shown here is derived from an EMBL/GenBank/DDBJ whole genome shotgun (WGS) entry which is preliminary data.</text>
</comment>
<dbReference type="InterPro" id="IPR000488">
    <property type="entry name" value="Death_dom"/>
</dbReference>
<dbReference type="GO" id="GO:0007165">
    <property type="term" value="P:signal transduction"/>
    <property type="evidence" value="ECO:0007669"/>
    <property type="project" value="InterPro"/>
</dbReference>
<evidence type="ECO:0000259" key="3">
    <source>
        <dbReference type="PROSITE" id="PS50017"/>
    </source>
</evidence>